<reference evidence="8" key="1">
    <citation type="journal article" date="2020" name="J. ISSAAS">
        <title>Lactobacilli and other gastrointestinal microbiota of Peromyscus leucopus, reservoir host for agents of Lyme disease and other zoonoses in North America.</title>
        <authorList>
            <person name="Milovic A."/>
            <person name="Bassam K."/>
            <person name="Shao H."/>
            <person name="Chatzistamou I."/>
            <person name="Tufts D.M."/>
            <person name="Diuk-Wasser M."/>
            <person name="Barbour A.G."/>
        </authorList>
    </citation>
    <scope>NUCLEOTIDE SEQUENCE</scope>
    <source>
        <strain evidence="8">LL40</strain>
    </source>
</reference>
<dbReference type="PRINTS" id="PR00070">
    <property type="entry name" value="DHFR"/>
</dbReference>
<comment type="similarity">
    <text evidence="2">Belongs to the dihydrofolate reductase family.</text>
</comment>
<dbReference type="GO" id="GO:0050661">
    <property type="term" value="F:NADP binding"/>
    <property type="evidence" value="ECO:0007669"/>
    <property type="project" value="InterPro"/>
</dbReference>
<dbReference type="PANTHER" id="PTHR48069">
    <property type="entry name" value="DIHYDROFOLATE REDUCTASE"/>
    <property type="match status" value="1"/>
</dbReference>
<proteinExistence type="inferred from homology"/>
<sequence>MNIIVAVDENWGIGKSGGLLDHIPEDMKFFREKTKGKTVIMGRKTLLSFPNGKPLPNRTNIVITTDKEFKREGVIVCHDLPSAIQTAKEYADEKDIFFIGGARVYNEAEEYCDTAYITKIEKNYDADVSIKNFDLLPQWKVAEENEITTAAGLKLRFCTYRK</sequence>
<dbReference type="GO" id="GO:0006730">
    <property type="term" value="P:one-carbon metabolic process"/>
    <property type="evidence" value="ECO:0007669"/>
    <property type="project" value="UniProtKB-KW"/>
</dbReference>
<dbReference type="InterPro" id="IPR012259">
    <property type="entry name" value="DHFR"/>
</dbReference>
<organism evidence="8">
    <name type="scientific">uncultured Bacillota bacterium</name>
    <dbReference type="NCBI Taxonomy" id="344338"/>
    <lineage>
        <taxon>Bacteria</taxon>
        <taxon>Bacillati</taxon>
        <taxon>Bacillota</taxon>
        <taxon>environmental samples</taxon>
    </lineage>
</organism>
<dbReference type="GO" id="GO:0004146">
    <property type="term" value="F:dihydrofolate reductase activity"/>
    <property type="evidence" value="ECO:0007669"/>
    <property type="project" value="UniProtKB-EC"/>
</dbReference>
<evidence type="ECO:0000256" key="1">
    <source>
        <dbReference type="ARBA" id="ARBA00004903"/>
    </source>
</evidence>
<evidence type="ECO:0000256" key="2">
    <source>
        <dbReference type="ARBA" id="ARBA00009539"/>
    </source>
</evidence>
<evidence type="ECO:0000256" key="6">
    <source>
        <dbReference type="ARBA" id="ARBA00023002"/>
    </source>
</evidence>
<dbReference type="UniPathway" id="UPA00077">
    <property type="reaction ID" value="UER00158"/>
</dbReference>
<gene>
    <name evidence="8" type="primary">folA</name>
    <name evidence="8" type="ORF">Firmicute1046_3070</name>
</gene>
<evidence type="ECO:0000256" key="3">
    <source>
        <dbReference type="ARBA" id="ARBA00012856"/>
    </source>
</evidence>
<dbReference type="SUPFAM" id="SSF53597">
    <property type="entry name" value="Dihydrofolate reductase-like"/>
    <property type="match status" value="1"/>
</dbReference>
<dbReference type="GO" id="GO:0046654">
    <property type="term" value="P:tetrahydrofolate biosynthetic process"/>
    <property type="evidence" value="ECO:0007669"/>
    <property type="project" value="UniProtKB-UniPathway"/>
</dbReference>
<dbReference type="Pfam" id="PF00186">
    <property type="entry name" value="DHFR_1"/>
    <property type="match status" value="1"/>
</dbReference>
<dbReference type="EMBL" id="MN577573">
    <property type="protein sequence ID" value="QGT51231.1"/>
    <property type="molecule type" value="Genomic_DNA"/>
</dbReference>
<keyword evidence="5" id="KW-0521">NADP</keyword>
<dbReference type="Gene3D" id="3.40.430.10">
    <property type="entry name" value="Dihydrofolate Reductase, subunit A"/>
    <property type="match status" value="1"/>
</dbReference>
<accession>A0A650EPG9</accession>
<keyword evidence="6 8" id="KW-0560">Oxidoreductase</keyword>
<dbReference type="InterPro" id="IPR001796">
    <property type="entry name" value="DHFR_dom"/>
</dbReference>
<feature type="domain" description="DHFR" evidence="7">
    <location>
        <begin position="1"/>
        <end position="162"/>
    </location>
</feature>
<evidence type="ECO:0000259" key="7">
    <source>
        <dbReference type="PROSITE" id="PS51330"/>
    </source>
</evidence>
<comment type="pathway">
    <text evidence="1">Cofactor biosynthesis; tetrahydrofolate biosynthesis; 5,6,7,8-tetrahydrofolate from 7,8-dihydrofolate: step 1/1.</text>
</comment>
<dbReference type="GO" id="GO:0046452">
    <property type="term" value="P:dihydrofolate metabolic process"/>
    <property type="evidence" value="ECO:0007669"/>
    <property type="project" value="TreeGrafter"/>
</dbReference>
<dbReference type="EC" id="1.5.1.3" evidence="3"/>
<keyword evidence="4" id="KW-0554">One-carbon metabolism</keyword>
<protein>
    <recommendedName>
        <fullName evidence="3">dihydrofolate reductase</fullName>
        <ecNumber evidence="3">1.5.1.3</ecNumber>
    </recommendedName>
</protein>
<dbReference type="GO" id="GO:0046655">
    <property type="term" value="P:folic acid metabolic process"/>
    <property type="evidence" value="ECO:0007669"/>
    <property type="project" value="TreeGrafter"/>
</dbReference>
<evidence type="ECO:0000313" key="8">
    <source>
        <dbReference type="EMBL" id="QGT51231.1"/>
    </source>
</evidence>
<dbReference type="InterPro" id="IPR024072">
    <property type="entry name" value="DHFR-like_dom_sf"/>
</dbReference>
<evidence type="ECO:0000256" key="5">
    <source>
        <dbReference type="ARBA" id="ARBA00022857"/>
    </source>
</evidence>
<dbReference type="PANTHER" id="PTHR48069:SF3">
    <property type="entry name" value="DIHYDROFOLATE REDUCTASE"/>
    <property type="match status" value="1"/>
</dbReference>
<name>A0A650EPG9_9FIRM</name>
<dbReference type="AlphaFoldDB" id="A0A650EPG9"/>
<dbReference type="PROSITE" id="PS51330">
    <property type="entry name" value="DHFR_2"/>
    <property type="match status" value="1"/>
</dbReference>
<dbReference type="CDD" id="cd00209">
    <property type="entry name" value="DHFR"/>
    <property type="match status" value="1"/>
</dbReference>
<evidence type="ECO:0000256" key="4">
    <source>
        <dbReference type="ARBA" id="ARBA00022563"/>
    </source>
</evidence>